<dbReference type="Pfam" id="PF14303">
    <property type="entry name" value="NAM-associated"/>
    <property type="match status" value="1"/>
</dbReference>
<feature type="compositionally biased region" description="Basic and acidic residues" evidence="1">
    <location>
        <begin position="24"/>
        <end position="33"/>
    </location>
</feature>
<organism evidence="3 4">
    <name type="scientific">Phytophthora megakarya</name>
    <dbReference type="NCBI Taxonomy" id="4795"/>
    <lineage>
        <taxon>Eukaryota</taxon>
        <taxon>Sar</taxon>
        <taxon>Stramenopiles</taxon>
        <taxon>Oomycota</taxon>
        <taxon>Peronosporomycetes</taxon>
        <taxon>Peronosporales</taxon>
        <taxon>Peronosporaceae</taxon>
        <taxon>Phytophthora</taxon>
    </lineage>
</organism>
<feature type="domain" description="No apical meristem-associated C-terminal" evidence="2">
    <location>
        <begin position="9"/>
        <end position="142"/>
    </location>
</feature>
<dbReference type="AlphaFoldDB" id="A0A225WF79"/>
<keyword evidence="4" id="KW-1185">Reference proteome</keyword>
<accession>A0A225WF79</accession>
<proteinExistence type="predicted"/>
<dbReference type="Proteomes" id="UP000198211">
    <property type="component" value="Unassembled WGS sequence"/>
</dbReference>
<gene>
    <name evidence="3" type="ORF">PHMEG_0009829</name>
</gene>
<dbReference type="PANTHER" id="PTHR45224">
    <property type="entry name" value="OS01G0527900 PROTEIN-RELATED"/>
    <property type="match status" value="1"/>
</dbReference>
<protein>
    <recommendedName>
        <fullName evidence="2">No apical meristem-associated C-terminal domain-containing protein</fullName>
    </recommendedName>
</protein>
<comment type="caution">
    <text evidence="3">The sequence shown here is derived from an EMBL/GenBank/DDBJ whole genome shotgun (WGS) entry which is preliminary data.</text>
</comment>
<evidence type="ECO:0000256" key="1">
    <source>
        <dbReference type="SAM" id="MobiDB-lite"/>
    </source>
</evidence>
<dbReference type="EMBL" id="NBNE01000942">
    <property type="protein sequence ID" value="OWZ16386.1"/>
    <property type="molecule type" value="Genomic_DNA"/>
</dbReference>
<name>A0A225WF79_9STRA</name>
<dbReference type="OrthoDB" id="107435at2759"/>
<feature type="region of interest" description="Disordered" evidence="1">
    <location>
        <begin position="24"/>
        <end position="98"/>
    </location>
</feature>
<evidence type="ECO:0000259" key="2">
    <source>
        <dbReference type="Pfam" id="PF14303"/>
    </source>
</evidence>
<evidence type="ECO:0000313" key="3">
    <source>
        <dbReference type="EMBL" id="OWZ16386.1"/>
    </source>
</evidence>
<reference evidence="4" key="1">
    <citation type="submission" date="2017-03" db="EMBL/GenBank/DDBJ databases">
        <title>Phytopthora megakarya and P. palmivora, two closely related causual agents of cacao black pod achieved similar genome size and gene model numbers by different mechanisms.</title>
        <authorList>
            <person name="Ali S."/>
            <person name="Shao J."/>
            <person name="Larry D.J."/>
            <person name="Kronmiller B."/>
            <person name="Shen D."/>
            <person name="Strem M.D."/>
            <person name="Melnick R.L."/>
            <person name="Guiltinan M.J."/>
            <person name="Tyler B.M."/>
            <person name="Meinhardt L.W."/>
            <person name="Bailey B.A."/>
        </authorList>
    </citation>
    <scope>NUCLEOTIDE SEQUENCE [LARGE SCALE GENOMIC DNA]</scope>
    <source>
        <strain evidence="4">zdho120</strain>
    </source>
</reference>
<sequence>MYEVEQDEQFDFLEAWRELRHEPKWKALPDARSSRKRSSNHGEEHSTDTQTHGLIGVLDTSCKDNRPVGIKKQKAARSHEMSNQQLADAAVEISRSSQRKTELDEQRLKILEEREQNRIIFASLDGLDELSARILKIKKENILKQLQDEVIVASGIEVIETTSENSATNNTNPTADGMLAMITFAAKSLN</sequence>
<dbReference type="PANTHER" id="PTHR45224:SF16">
    <property type="entry name" value="OS01G0527900 PROTEIN"/>
    <property type="match status" value="1"/>
</dbReference>
<dbReference type="InterPro" id="IPR029466">
    <property type="entry name" value="NAM-associated_C"/>
</dbReference>
<evidence type="ECO:0000313" key="4">
    <source>
        <dbReference type="Proteomes" id="UP000198211"/>
    </source>
</evidence>